<evidence type="ECO:0000313" key="3">
    <source>
        <dbReference type="Proteomes" id="UP000320481"/>
    </source>
</evidence>
<dbReference type="InterPro" id="IPR006016">
    <property type="entry name" value="UspA"/>
</dbReference>
<proteinExistence type="predicted"/>
<dbReference type="AlphaFoldDB" id="A0A5C6JV52"/>
<gene>
    <name evidence="2" type="ORF">FRZ03_12435</name>
</gene>
<reference evidence="2" key="1">
    <citation type="journal article" date="2019" name="Microbiol. Resour. Announc.">
        <title>Draft Genomic Sequences of Streptomyces misionensis and Streptomyces albidoflavus, bacteria applied for phytopathogen biocontrol.</title>
        <authorList>
            <person name="Pylro V."/>
            <person name="Dias A."/>
            <person name="Andreote F."/>
            <person name="Varani A."/>
            <person name="Andreote C."/>
            <person name="Bernardo E."/>
            <person name="Martins T."/>
        </authorList>
    </citation>
    <scope>NUCLEOTIDE SEQUENCE [LARGE SCALE GENOMIC DNA]</scope>
    <source>
        <strain evidence="2">66</strain>
    </source>
</reference>
<dbReference type="Proteomes" id="UP000320481">
    <property type="component" value="Unassembled WGS sequence"/>
</dbReference>
<dbReference type="Pfam" id="PF00582">
    <property type="entry name" value="Usp"/>
    <property type="match status" value="1"/>
</dbReference>
<organism evidence="2 3">
    <name type="scientific">Streptomyces misionensis</name>
    <dbReference type="NCBI Taxonomy" id="67331"/>
    <lineage>
        <taxon>Bacteria</taxon>
        <taxon>Bacillati</taxon>
        <taxon>Actinomycetota</taxon>
        <taxon>Actinomycetes</taxon>
        <taxon>Kitasatosporales</taxon>
        <taxon>Streptomycetaceae</taxon>
        <taxon>Streptomyces</taxon>
    </lineage>
</organism>
<dbReference type="SUPFAM" id="SSF52402">
    <property type="entry name" value="Adenine nucleotide alpha hydrolases-like"/>
    <property type="match status" value="1"/>
</dbReference>
<keyword evidence="3" id="KW-1185">Reference proteome</keyword>
<evidence type="ECO:0000313" key="2">
    <source>
        <dbReference type="EMBL" id="TWV49646.1"/>
    </source>
</evidence>
<dbReference type="CDD" id="cd00293">
    <property type="entry name" value="USP-like"/>
    <property type="match status" value="1"/>
</dbReference>
<comment type="caution">
    <text evidence="2">The sequence shown here is derived from an EMBL/GenBank/DDBJ whole genome shotgun (WGS) entry which is preliminary data.</text>
</comment>
<accession>A0A5C6JV52</accession>
<evidence type="ECO:0000259" key="1">
    <source>
        <dbReference type="Pfam" id="PF00582"/>
    </source>
</evidence>
<feature type="domain" description="UspA" evidence="1">
    <location>
        <begin position="78"/>
        <end position="212"/>
    </location>
</feature>
<sequence length="234" mass="26154">MPHPCHWPCTPGQSIYRLAEGRGTVAWVGTRRHVMHHDRSDFSDRTERMLQRRAENGWRPAGGPRRPGWTTVPRRPCRIVVGVSGSPASLAALRRAVAEARRCGRPLVALSAWEPPEGEALYCRWPDSQWARHWYEAARTRLADAFEQACGGVPADIDVTLRVERARPGPALLALAAHPDDLLVLGTRPGLRRGPVRRQVRRHARCPVLTVPVAQPDRADLRALRRLIPTDFGA</sequence>
<dbReference type="EMBL" id="VOGW01000068">
    <property type="protein sequence ID" value="TWV49646.1"/>
    <property type="molecule type" value="Genomic_DNA"/>
</dbReference>
<name>A0A5C6JV52_9ACTN</name>
<dbReference type="Gene3D" id="3.40.50.12370">
    <property type="match status" value="1"/>
</dbReference>
<protein>
    <submittedName>
        <fullName evidence="2">Universal stress protein</fullName>
    </submittedName>
</protein>